<reference evidence="2 3" key="1">
    <citation type="submission" date="2017-05" db="EMBL/GenBank/DDBJ databases">
        <title>Genome Analysis of Maritalea myrionectae HL2708#5.</title>
        <authorList>
            <consortium name="Cotde Inc.-PKNU"/>
            <person name="Jang D."/>
            <person name="Oh H.-M."/>
        </authorList>
    </citation>
    <scope>NUCLEOTIDE SEQUENCE [LARGE SCALE GENOMIC DNA]</scope>
    <source>
        <strain evidence="2 3">HL2708#5</strain>
    </source>
</reference>
<evidence type="ECO:0000259" key="1">
    <source>
        <dbReference type="Pfam" id="PF01872"/>
    </source>
</evidence>
<dbReference type="PANTHER" id="PTHR38011:SF11">
    <property type="entry name" value="2,5-DIAMINO-6-RIBOSYLAMINO-4(3H)-PYRIMIDINONE 5'-PHOSPHATE REDUCTASE"/>
    <property type="match status" value="1"/>
</dbReference>
<sequence length="178" mass="19694">MTSGHVMMAMSLDGFVARKDHQLDWLMKQKTEGEDHGYDDFIASIDVIVMGSNSFRTVLSFGEWPYNKPVIVLSQQLKDADVPAHLANKVEILNQSPSALMKTLNARDIKRAYIDGGAIVRSFLAEGHIATMHITIVPILIGDGVPLFDTLPQDIDLQLEKSEAFGSGLVDLHYRVLS</sequence>
<dbReference type="GO" id="GO:0008703">
    <property type="term" value="F:5-amino-6-(5-phosphoribosylamino)uracil reductase activity"/>
    <property type="evidence" value="ECO:0007669"/>
    <property type="project" value="InterPro"/>
</dbReference>
<evidence type="ECO:0000313" key="3">
    <source>
        <dbReference type="Proteomes" id="UP000258927"/>
    </source>
</evidence>
<dbReference type="GO" id="GO:0009231">
    <property type="term" value="P:riboflavin biosynthetic process"/>
    <property type="evidence" value="ECO:0007669"/>
    <property type="project" value="InterPro"/>
</dbReference>
<organism evidence="2 3">
    <name type="scientific">Maritalea myrionectae</name>
    <dbReference type="NCBI Taxonomy" id="454601"/>
    <lineage>
        <taxon>Bacteria</taxon>
        <taxon>Pseudomonadati</taxon>
        <taxon>Pseudomonadota</taxon>
        <taxon>Alphaproteobacteria</taxon>
        <taxon>Hyphomicrobiales</taxon>
        <taxon>Devosiaceae</taxon>
        <taxon>Maritalea</taxon>
    </lineage>
</organism>
<dbReference type="Gene3D" id="3.40.430.10">
    <property type="entry name" value="Dihydrofolate Reductase, subunit A"/>
    <property type="match status" value="1"/>
</dbReference>
<dbReference type="InterPro" id="IPR002734">
    <property type="entry name" value="RibDG_C"/>
</dbReference>
<dbReference type="STRING" id="1122213.GCA_000423365_02609"/>
<protein>
    <submittedName>
        <fullName evidence="2">Dihydrofolate reductase</fullName>
    </submittedName>
</protein>
<dbReference type="PANTHER" id="PTHR38011">
    <property type="entry name" value="DIHYDROFOLATE REDUCTASE FAMILY PROTEIN (AFU_ORTHOLOGUE AFUA_8G06820)"/>
    <property type="match status" value="1"/>
</dbReference>
<feature type="domain" description="Bacterial bifunctional deaminase-reductase C-terminal" evidence="1">
    <location>
        <begin position="7"/>
        <end position="170"/>
    </location>
</feature>
<gene>
    <name evidence="2" type="ORF">MXMO3_02290</name>
</gene>
<proteinExistence type="predicted"/>
<dbReference type="SUPFAM" id="SSF53597">
    <property type="entry name" value="Dihydrofolate reductase-like"/>
    <property type="match status" value="1"/>
</dbReference>
<dbReference type="AlphaFoldDB" id="A0A2R4MFQ8"/>
<dbReference type="EMBL" id="CP021330">
    <property type="protein sequence ID" value="AVX04803.1"/>
    <property type="molecule type" value="Genomic_DNA"/>
</dbReference>
<keyword evidence="3" id="KW-1185">Reference proteome</keyword>
<dbReference type="InterPro" id="IPR024072">
    <property type="entry name" value="DHFR-like_dom_sf"/>
</dbReference>
<dbReference type="KEGG" id="mmyr:MXMO3_02290"/>
<dbReference type="InterPro" id="IPR050765">
    <property type="entry name" value="Riboflavin_Biosynth_HTPR"/>
</dbReference>
<name>A0A2R4MFQ8_9HYPH</name>
<dbReference type="Pfam" id="PF01872">
    <property type="entry name" value="RibD_C"/>
    <property type="match status" value="1"/>
</dbReference>
<evidence type="ECO:0000313" key="2">
    <source>
        <dbReference type="EMBL" id="AVX04803.1"/>
    </source>
</evidence>
<accession>A0A2R4MFQ8</accession>
<dbReference type="Proteomes" id="UP000258927">
    <property type="component" value="Chromosome"/>
</dbReference>